<name>A0A6A7AHT6_9PLEO</name>
<evidence type="ECO:0000313" key="2">
    <source>
        <dbReference type="EMBL" id="KAF2832861.1"/>
    </source>
</evidence>
<keyword evidence="3" id="KW-1185">Reference proteome</keyword>
<dbReference type="Proteomes" id="UP000799424">
    <property type="component" value="Unassembled WGS sequence"/>
</dbReference>
<evidence type="ECO:0000256" key="1">
    <source>
        <dbReference type="SAM" id="MobiDB-lite"/>
    </source>
</evidence>
<organism evidence="2 3">
    <name type="scientific">Ophiobolus disseminans</name>
    <dbReference type="NCBI Taxonomy" id="1469910"/>
    <lineage>
        <taxon>Eukaryota</taxon>
        <taxon>Fungi</taxon>
        <taxon>Dikarya</taxon>
        <taxon>Ascomycota</taxon>
        <taxon>Pezizomycotina</taxon>
        <taxon>Dothideomycetes</taxon>
        <taxon>Pleosporomycetidae</taxon>
        <taxon>Pleosporales</taxon>
        <taxon>Pleosporineae</taxon>
        <taxon>Phaeosphaeriaceae</taxon>
        <taxon>Ophiobolus</taxon>
    </lineage>
</organism>
<gene>
    <name evidence="2" type="ORF">CC86DRAFT_414527</name>
</gene>
<dbReference type="AlphaFoldDB" id="A0A6A7AHT6"/>
<accession>A0A6A7AHT6</accession>
<feature type="region of interest" description="Disordered" evidence="1">
    <location>
        <begin position="198"/>
        <end position="221"/>
    </location>
</feature>
<proteinExistence type="predicted"/>
<evidence type="ECO:0000313" key="3">
    <source>
        <dbReference type="Proteomes" id="UP000799424"/>
    </source>
</evidence>
<feature type="compositionally biased region" description="Polar residues" evidence="1">
    <location>
        <begin position="210"/>
        <end position="221"/>
    </location>
</feature>
<dbReference type="EMBL" id="MU006216">
    <property type="protein sequence ID" value="KAF2832861.1"/>
    <property type="molecule type" value="Genomic_DNA"/>
</dbReference>
<sequence length="271" mass="30775">MLGESVFTDGLLQDQRVFFNALKLQIVESLLAAYPRHSSSNVLKGFSIRFTMHEGYFAVTAIAELGLPTSLSEGFDIVLEDNFMGAYSTNGFFDALEHLGEQVEHYLDEEEKNDTWGMETRISGEEYFSDLGLTAAETVPLHGHTAHQYRYRRVCFFDEFHPNICDKHTASTTARIHKKIQALRSYIGVGRQPLCSPPRFGWNTGRDRATMTSPQPFDSTSRRSNFHLVATTNAQCTDESPNHRQWSRKRAVQRFSAQPPLEGPRLCLDFT</sequence>
<dbReference type="OrthoDB" id="3800032at2759"/>
<reference evidence="2" key="1">
    <citation type="journal article" date="2020" name="Stud. Mycol.">
        <title>101 Dothideomycetes genomes: a test case for predicting lifestyles and emergence of pathogens.</title>
        <authorList>
            <person name="Haridas S."/>
            <person name="Albert R."/>
            <person name="Binder M."/>
            <person name="Bloem J."/>
            <person name="Labutti K."/>
            <person name="Salamov A."/>
            <person name="Andreopoulos B."/>
            <person name="Baker S."/>
            <person name="Barry K."/>
            <person name="Bills G."/>
            <person name="Bluhm B."/>
            <person name="Cannon C."/>
            <person name="Castanera R."/>
            <person name="Culley D."/>
            <person name="Daum C."/>
            <person name="Ezra D."/>
            <person name="Gonzalez J."/>
            <person name="Henrissat B."/>
            <person name="Kuo A."/>
            <person name="Liang C."/>
            <person name="Lipzen A."/>
            <person name="Lutzoni F."/>
            <person name="Magnuson J."/>
            <person name="Mondo S."/>
            <person name="Nolan M."/>
            <person name="Ohm R."/>
            <person name="Pangilinan J."/>
            <person name="Park H.-J."/>
            <person name="Ramirez L."/>
            <person name="Alfaro M."/>
            <person name="Sun H."/>
            <person name="Tritt A."/>
            <person name="Yoshinaga Y."/>
            <person name="Zwiers L.-H."/>
            <person name="Turgeon B."/>
            <person name="Goodwin S."/>
            <person name="Spatafora J."/>
            <person name="Crous P."/>
            <person name="Grigoriev I."/>
        </authorList>
    </citation>
    <scope>NUCLEOTIDE SEQUENCE</scope>
    <source>
        <strain evidence="2">CBS 113818</strain>
    </source>
</reference>
<protein>
    <submittedName>
        <fullName evidence="2">Uncharacterized protein</fullName>
    </submittedName>
</protein>